<sequence length="143" mass="15943">MNTTPLRGGCHCGRLGWEARLSQSAATLSPRACDCSFCTKHGAVWFSDAHGSVHLRLRGEPLRYRQGSAQAEFIACSHCAVLVMVTCLIDERTHAALNARTVDGPVPFAPEQPASPQRLDADDKRERWSQLWFPDVRFDYVDD</sequence>
<evidence type="ECO:0000256" key="1">
    <source>
        <dbReference type="ARBA" id="ARBA00005495"/>
    </source>
</evidence>
<protein>
    <submittedName>
        <fullName evidence="6">Aldehyde-activating protein</fullName>
    </submittedName>
</protein>
<dbReference type="Proteomes" id="UP001321580">
    <property type="component" value="Unassembled WGS sequence"/>
</dbReference>
<comment type="similarity">
    <text evidence="1">Belongs to the Gfa family.</text>
</comment>
<evidence type="ECO:0000313" key="6">
    <source>
        <dbReference type="EMBL" id="MDI9238172.1"/>
    </source>
</evidence>
<evidence type="ECO:0000259" key="5">
    <source>
        <dbReference type="PROSITE" id="PS51891"/>
    </source>
</evidence>
<feature type="domain" description="CENP-V/GFA" evidence="5">
    <location>
        <begin position="6"/>
        <end position="120"/>
    </location>
</feature>
<evidence type="ECO:0000256" key="2">
    <source>
        <dbReference type="ARBA" id="ARBA00022723"/>
    </source>
</evidence>
<dbReference type="InterPro" id="IPR052355">
    <property type="entry name" value="CENP-V-like"/>
</dbReference>
<name>A0ABT6XDF7_9GAMM</name>
<comment type="caution">
    <text evidence="6">The sequence shown here is derived from an EMBL/GenBank/DDBJ whole genome shotgun (WGS) entry which is preliminary data.</text>
</comment>
<dbReference type="PANTHER" id="PTHR28620:SF1">
    <property type="entry name" value="CENP-V_GFA DOMAIN-CONTAINING PROTEIN"/>
    <property type="match status" value="1"/>
</dbReference>
<dbReference type="RefSeq" id="WP_283211654.1">
    <property type="nucleotide sequence ID" value="NZ_JASGBI010000001.1"/>
</dbReference>
<organism evidence="6 7">
    <name type="scientific">Lysobacter stagni</name>
    <dbReference type="NCBI Taxonomy" id="3045172"/>
    <lineage>
        <taxon>Bacteria</taxon>
        <taxon>Pseudomonadati</taxon>
        <taxon>Pseudomonadota</taxon>
        <taxon>Gammaproteobacteria</taxon>
        <taxon>Lysobacterales</taxon>
        <taxon>Lysobacteraceae</taxon>
        <taxon>Lysobacter</taxon>
    </lineage>
</organism>
<dbReference type="PANTHER" id="PTHR28620">
    <property type="entry name" value="CENTROMERE PROTEIN V"/>
    <property type="match status" value="1"/>
</dbReference>
<keyword evidence="3" id="KW-0862">Zinc</keyword>
<keyword evidence="2" id="KW-0479">Metal-binding</keyword>
<keyword evidence="7" id="KW-1185">Reference proteome</keyword>
<dbReference type="EMBL" id="JASGBI010000001">
    <property type="protein sequence ID" value="MDI9238172.1"/>
    <property type="molecule type" value="Genomic_DNA"/>
</dbReference>
<evidence type="ECO:0000256" key="3">
    <source>
        <dbReference type="ARBA" id="ARBA00022833"/>
    </source>
</evidence>
<reference evidence="6 7" key="1">
    <citation type="submission" date="2023-05" db="EMBL/GenBank/DDBJ databases">
        <title>Lysobacter sp. strain LF1 Genome sequencing and assembly.</title>
        <authorList>
            <person name="Jung Y."/>
        </authorList>
    </citation>
    <scope>NUCLEOTIDE SEQUENCE [LARGE SCALE GENOMIC DNA]</scope>
    <source>
        <strain evidence="6 7">LF1</strain>
    </source>
</reference>
<dbReference type="InterPro" id="IPR006913">
    <property type="entry name" value="CENP-V/GFA"/>
</dbReference>
<dbReference type="SUPFAM" id="SSF51316">
    <property type="entry name" value="Mss4-like"/>
    <property type="match status" value="1"/>
</dbReference>
<dbReference type="PROSITE" id="PS51891">
    <property type="entry name" value="CENP_V_GFA"/>
    <property type="match status" value="1"/>
</dbReference>
<evidence type="ECO:0000313" key="7">
    <source>
        <dbReference type="Proteomes" id="UP001321580"/>
    </source>
</evidence>
<evidence type="ECO:0000256" key="4">
    <source>
        <dbReference type="SAM" id="MobiDB-lite"/>
    </source>
</evidence>
<accession>A0ABT6XDF7</accession>
<dbReference type="InterPro" id="IPR011057">
    <property type="entry name" value="Mss4-like_sf"/>
</dbReference>
<gene>
    <name evidence="6" type="ORF">QLQ15_04520</name>
</gene>
<dbReference type="Gene3D" id="2.170.150.70">
    <property type="match status" value="1"/>
</dbReference>
<proteinExistence type="inferred from homology"/>
<feature type="region of interest" description="Disordered" evidence="4">
    <location>
        <begin position="103"/>
        <end position="122"/>
    </location>
</feature>